<name>A0A1I1WEJ6_9FLAO</name>
<dbReference type="EMBL" id="FOMH01000015">
    <property type="protein sequence ID" value="SFD93557.1"/>
    <property type="molecule type" value="Genomic_DNA"/>
</dbReference>
<dbReference type="OrthoDB" id="2843140at2"/>
<protein>
    <submittedName>
        <fullName evidence="1">Uncharacterized protein</fullName>
    </submittedName>
</protein>
<organism evidence="1 2">
    <name type="scientific">Flavobacterium phragmitis</name>
    <dbReference type="NCBI Taxonomy" id="739143"/>
    <lineage>
        <taxon>Bacteria</taxon>
        <taxon>Pseudomonadati</taxon>
        <taxon>Bacteroidota</taxon>
        <taxon>Flavobacteriia</taxon>
        <taxon>Flavobacteriales</taxon>
        <taxon>Flavobacteriaceae</taxon>
        <taxon>Flavobacterium</taxon>
    </lineage>
</organism>
<evidence type="ECO:0000313" key="1">
    <source>
        <dbReference type="EMBL" id="SFD93557.1"/>
    </source>
</evidence>
<keyword evidence="2" id="KW-1185">Reference proteome</keyword>
<proteinExistence type="predicted"/>
<gene>
    <name evidence="1" type="ORF">SAMN05216297_11525</name>
</gene>
<dbReference type="Proteomes" id="UP000199672">
    <property type="component" value="Unassembled WGS sequence"/>
</dbReference>
<sequence length="254" mass="29635">MKLSHKVIEQKDYYYVSNARAFSGLPISKFEIQKVIDFSFEMNFGKGHHRNCRTGGQYTRRKSEKFCNTFQGKLAEVVLYHYFKVQNLESREPDFEIYGEGVWDDSDLEIKDRKINVKSAAAQSNLLLLETKDWNHQGQYIPNLSLNNGSTIQYDYFILVRIQPDIKKIFTAKKCLYCDEMTKNEIEELIFNSVWEFDIAGYCNHQELINTINNNDVLPQNAMLNQYTKMDASNYYIQSGDLHPIDSLVKILSS</sequence>
<reference evidence="2" key="1">
    <citation type="submission" date="2016-10" db="EMBL/GenBank/DDBJ databases">
        <authorList>
            <person name="Varghese N."/>
            <person name="Submissions S."/>
        </authorList>
    </citation>
    <scope>NUCLEOTIDE SEQUENCE [LARGE SCALE GENOMIC DNA]</scope>
    <source>
        <strain evidence="2">CGMCC 1.10370</strain>
    </source>
</reference>
<evidence type="ECO:0000313" key="2">
    <source>
        <dbReference type="Proteomes" id="UP000199672"/>
    </source>
</evidence>
<dbReference type="RefSeq" id="WP_091497983.1">
    <property type="nucleotide sequence ID" value="NZ_FOMH01000015.1"/>
</dbReference>
<dbReference type="AlphaFoldDB" id="A0A1I1WEJ6"/>
<accession>A0A1I1WEJ6</accession>